<dbReference type="PANTHER" id="PTHR22988">
    <property type="entry name" value="MYOTONIC DYSTROPHY S/T KINASE-RELATED"/>
    <property type="match status" value="1"/>
</dbReference>
<dbReference type="GO" id="GO:0005856">
    <property type="term" value="C:cytoskeleton"/>
    <property type="evidence" value="ECO:0007669"/>
    <property type="project" value="TreeGrafter"/>
</dbReference>
<feature type="compositionally biased region" description="Polar residues" evidence="7">
    <location>
        <begin position="98"/>
        <end position="111"/>
    </location>
</feature>
<dbReference type="GO" id="GO:0005737">
    <property type="term" value="C:cytoplasm"/>
    <property type="evidence" value="ECO:0007669"/>
    <property type="project" value="TreeGrafter"/>
</dbReference>
<feature type="region of interest" description="Disordered" evidence="7">
    <location>
        <begin position="82"/>
        <end position="135"/>
    </location>
</feature>
<keyword evidence="4" id="KW-0547">Nucleotide-binding</keyword>
<name>A0A2J8U6Q2_PONAB</name>
<dbReference type="SMART" id="SM00133">
    <property type="entry name" value="S_TK_X"/>
    <property type="match status" value="1"/>
</dbReference>
<dbReference type="GO" id="GO:0031032">
    <property type="term" value="P:actomyosin structure organization"/>
    <property type="evidence" value="ECO:0007669"/>
    <property type="project" value="TreeGrafter"/>
</dbReference>
<dbReference type="PANTHER" id="PTHR22988:SF79">
    <property type="entry name" value="LOW QUALITY PROTEIN: MYOTONIN-PROTEIN KINASE"/>
    <property type="match status" value="1"/>
</dbReference>
<evidence type="ECO:0000313" key="9">
    <source>
        <dbReference type="EMBL" id="PNJ40943.1"/>
    </source>
</evidence>
<keyword evidence="6" id="KW-0067">ATP-binding</keyword>
<evidence type="ECO:0000256" key="2">
    <source>
        <dbReference type="ARBA" id="ARBA00022527"/>
    </source>
</evidence>
<protein>
    <recommendedName>
        <fullName evidence="1">non-specific serine/threonine protein kinase</fullName>
        <ecNumber evidence="1">2.7.11.1</ecNumber>
    </recommendedName>
</protein>
<dbReference type="Gene3D" id="3.30.200.20">
    <property type="entry name" value="Phosphorylase Kinase, domain 1"/>
    <property type="match status" value="1"/>
</dbReference>
<evidence type="ECO:0000256" key="5">
    <source>
        <dbReference type="ARBA" id="ARBA00022777"/>
    </source>
</evidence>
<feature type="compositionally biased region" description="Low complexity" evidence="7">
    <location>
        <begin position="124"/>
        <end position="135"/>
    </location>
</feature>
<dbReference type="PROSITE" id="PS51285">
    <property type="entry name" value="AGC_KINASE_CTER"/>
    <property type="match status" value="1"/>
</dbReference>
<feature type="domain" description="AGC-kinase C-terminal" evidence="8">
    <location>
        <begin position="1"/>
        <end position="73"/>
    </location>
</feature>
<evidence type="ECO:0000256" key="7">
    <source>
        <dbReference type="SAM" id="MobiDB-lite"/>
    </source>
</evidence>
<feature type="non-terminal residue" evidence="9">
    <location>
        <position position="182"/>
    </location>
</feature>
<evidence type="ECO:0000256" key="3">
    <source>
        <dbReference type="ARBA" id="ARBA00022679"/>
    </source>
</evidence>
<keyword evidence="3" id="KW-0808">Transferase</keyword>
<evidence type="ECO:0000256" key="4">
    <source>
        <dbReference type="ARBA" id="ARBA00022741"/>
    </source>
</evidence>
<dbReference type="AlphaFoldDB" id="A0A2J8U6Q2"/>
<accession>A0A2J8U6Q2</accession>
<sequence length="182" mass="19045">DWDSLRDSVPPFTPDFEGATDTCNFDLVEDGLTAMVSGGGETLSDIQEGAPLGVHLPFVGYSYSCVALRDSEVPGPTPMELEAEQLLEPHVQAPSLEPSVSPQDETSTTRGRGSEPGPRGTRPAVAGADGVAAGRGSHRSLGLAYRRRFPCSCSPLLCLVSPPWAALGWWPTPGNSPQSGAA</sequence>
<dbReference type="EC" id="2.7.11.1" evidence="1"/>
<keyword evidence="2" id="KW-0723">Serine/threonine-protein kinase</keyword>
<organism evidence="9">
    <name type="scientific">Pongo abelii</name>
    <name type="common">Sumatran orangutan</name>
    <name type="synonym">Pongo pygmaeus abelii</name>
    <dbReference type="NCBI Taxonomy" id="9601"/>
    <lineage>
        <taxon>Eukaryota</taxon>
        <taxon>Metazoa</taxon>
        <taxon>Chordata</taxon>
        <taxon>Craniata</taxon>
        <taxon>Vertebrata</taxon>
        <taxon>Euteleostomi</taxon>
        <taxon>Mammalia</taxon>
        <taxon>Eutheria</taxon>
        <taxon>Euarchontoglires</taxon>
        <taxon>Primates</taxon>
        <taxon>Haplorrhini</taxon>
        <taxon>Catarrhini</taxon>
        <taxon>Hominidae</taxon>
        <taxon>Pongo</taxon>
    </lineage>
</organism>
<dbReference type="EMBL" id="NDHI03003467">
    <property type="protein sequence ID" value="PNJ40943.1"/>
    <property type="molecule type" value="Genomic_DNA"/>
</dbReference>
<evidence type="ECO:0000256" key="6">
    <source>
        <dbReference type="ARBA" id="ARBA00022840"/>
    </source>
</evidence>
<reference evidence="9" key="1">
    <citation type="submission" date="2017-12" db="EMBL/GenBank/DDBJ databases">
        <title>High-resolution comparative analysis of great ape genomes.</title>
        <authorList>
            <person name="Pollen A."/>
            <person name="Hastie A."/>
            <person name="Hormozdiari F."/>
            <person name="Dougherty M."/>
            <person name="Liu R."/>
            <person name="Chaisson M."/>
            <person name="Hoppe E."/>
            <person name="Hill C."/>
            <person name="Pang A."/>
            <person name="Hillier L."/>
            <person name="Baker C."/>
            <person name="Armstrong J."/>
            <person name="Shendure J."/>
            <person name="Paten B."/>
            <person name="Wilson R."/>
            <person name="Chao H."/>
            <person name="Schneider V."/>
            <person name="Ventura M."/>
            <person name="Kronenberg Z."/>
            <person name="Murali S."/>
            <person name="Gordon D."/>
            <person name="Cantsilieris S."/>
            <person name="Munson K."/>
            <person name="Nelson B."/>
            <person name="Raja A."/>
            <person name="Underwood J."/>
            <person name="Diekhans M."/>
            <person name="Fiddes I."/>
            <person name="Haussler D."/>
            <person name="Eichler E."/>
        </authorList>
    </citation>
    <scope>NUCLEOTIDE SEQUENCE [LARGE SCALE GENOMIC DNA]</scope>
    <source>
        <strain evidence="9">Susie</strain>
    </source>
</reference>
<gene>
    <name evidence="9" type="ORF">CR201_G0029426</name>
</gene>
<keyword evidence="5" id="KW-0418">Kinase</keyword>
<dbReference type="InterPro" id="IPR000961">
    <property type="entry name" value="AGC-kinase_C"/>
</dbReference>
<dbReference type="InterPro" id="IPR050839">
    <property type="entry name" value="Rho-assoc_Ser/Thr_Kinase"/>
</dbReference>
<dbReference type="GO" id="GO:0004674">
    <property type="term" value="F:protein serine/threonine kinase activity"/>
    <property type="evidence" value="ECO:0007669"/>
    <property type="project" value="UniProtKB-KW"/>
</dbReference>
<evidence type="ECO:0000259" key="8">
    <source>
        <dbReference type="PROSITE" id="PS51285"/>
    </source>
</evidence>
<comment type="caution">
    <text evidence="9">The sequence shown here is derived from an EMBL/GenBank/DDBJ whole genome shotgun (WGS) entry which is preliminary data.</text>
</comment>
<proteinExistence type="predicted"/>
<dbReference type="GO" id="GO:0005524">
    <property type="term" value="F:ATP binding"/>
    <property type="evidence" value="ECO:0007669"/>
    <property type="project" value="UniProtKB-KW"/>
</dbReference>
<feature type="non-terminal residue" evidence="9">
    <location>
        <position position="1"/>
    </location>
</feature>
<evidence type="ECO:0000256" key="1">
    <source>
        <dbReference type="ARBA" id="ARBA00012513"/>
    </source>
</evidence>